<feature type="signal peptide" evidence="1">
    <location>
        <begin position="1"/>
        <end position="22"/>
    </location>
</feature>
<proteinExistence type="predicted"/>
<organism evidence="2">
    <name type="scientific">Tunturiibacter psychrotolerans</name>
    <dbReference type="NCBI Taxonomy" id="3069686"/>
    <lineage>
        <taxon>Bacteria</taxon>
        <taxon>Pseudomonadati</taxon>
        <taxon>Acidobacteriota</taxon>
        <taxon>Terriglobia</taxon>
        <taxon>Terriglobales</taxon>
        <taxon>Acidobacteriaceae</taxon>
        <taxon>Tunturiibacter</taxon>
    </lineage>
</organism>
<dbReference type="AlphaFoldDB" id="A0AAU7ZWR8"/>
<dbReference type="RefSeq" id="WP_353067210.1">
    <property type="nucleotide sequence ID" value="NZ_CP132942.1"/>
</dbReference>
<dbReference type="EMBL" id="CP132942">
    <property type="protein sequence ID" value="XCB35298.1"/>
    <property type="molecule type" value="Genomic_DNA"/>
</dbReference>
<keyword evidence="1" id="KW-0732">Signal</keyword>
<dbReference type="KEGG" id="tpsc:RBB77_10490"/>
<reference evidence="2" key="2">
    <citation type="journal article" date="2024" name="Environ. Microbiol.">
        <title>Genome analysis and description of Tunturibacter gen. nov. expands the diversity of Terriglobia in tundra soils.</title>
        <authorList>
            <person name="Messyasz A."/>
            <person name="Mannisto M.K."/>
            <person name="Kerkhof L.J."/>
            <person name="Haggblom M.M."/>
        </authorList>
    </citation>
    <scope>NUCLEOTIDE SEQUENCE</scope>
    <source>
        <strain evidence="2">X5P6</strain>
    </source>
</reference>
<feature type="chain" id="PRO_5043380909" evidence="1">
    <location>
        <begin position="23"/>
        <end position="211"/>
    </location>
</feature>
<evidence type="ECO:0000313" key="2">
    <source>
        <dbReference type="EMBL" id="XCB35298.1"/>
    </source>
</evidence>
<gene>
    <name evidence="2" type="ORF">RBB77_10490</name>
</gene>
<sequence>MSKRAILVRSGLMLFSVLSLLAAQSKFVAQGSARSDSSTFDRYTGCKFSDELSVVETSPLAPGVHERTVQTSKGPKQVGMVEGRRVMFAYPGKDFYANVKVEILPEKDYAEMRQILVENFDYMLATSKDSTRNYELKPKLNGLDIRGLDKDNLEGGVLGIYVLLNDASRMVTTIYFLNQEPKDRSYQTIEGYRVARDRFLSTYAGCIGTKH</sequence>
<name>A0AAU7ZWR8_9BACT</name>
<reference evidence="2" key="1">
    <citation type="submission" date="2023-08" db="EMBL/GenBank/DDBJ databases">
        <authorList>
            <person name="Messyasz A."/>
            <person name="Mannisto M.K."/>
            <person name="Kerkhof L.J."/>
            <person name="Haggblom M."/>
        </authorList>
    </citation>
    <scope>NUCLEOTIDE SEQUENCE</scope>
    <source>
        <strain evidence="2">X5P6</strain>
    </source>
</reference>
<protein>
    <submittedName>
        <fullName evidence="2">Uncharacterized protein</fullName>
    </submittedName>
</protein>
<accession>A0AAU7ZWR8</accession>
<evidence type="ECO:0000256" key="1">
    <source>
        <dbReference type="SAM" id="SignalP"/>
    </source>
</evidence>